<reference evidence="4 5" key="1">
    <citation type="submission" date="2016-08" db="EMBL/GenBank/DDBJ databases">
        <title>Draft genome sequence of allopolyploid Zygosaccharomyces rouxii.</title>
        <authorList>
            <person name="Watanabe J."/>
            <person name="Uehara K."/>
            <person name="Mogi Y."/>
            <person name="Tsukioka Y."/>
        </authorList>
    </citation>
    <scope>NUCLEOTIDE SEQUENCE [LARGE SCALE GENOMIC DNA]</scope>
    <source>
        <strain evidence="4 5">NBRC 110957</strain>
    </source>
</reference>
<dbReference type="eggNOG" id="ENOG502QV98">
    <property type="taxonomic scope" value="Eukaryota"/>
</dbReference>
<keyword evidence="1" id="KW-0880">Kelch repeat</keyword>
<dbReference type="InterPro" id="IPR015915">
    <property type="entry name" value="Kelch-typ_b-propeller"/>
</dbReference>
<gene>
    <name evidence="4" type="ORF">ZYGR_0I00230</name>
</gene>
<dbReference type="InterPro" id="IPR011043">
    <property type="entry name" value="Gal_Oxase/kelch_b-propeller"/>
</dbReference>
<dbReference type="EMBL" id="BDGX01000009">
    <property type="protein sequence ID" value="GAV47727.1"/>
    <property type="molecule type" value="Genomic_DNA"/>
</dbReference>
<sequence length="848" mass="94831">MGKMELHAHTPVNFTIDEDSHRTGVAPNEGMPGKYISQRQSEIGNNSIFTPLSYMSNYISVSSPLFTKDLKKRIRIENEDLLKRYYSSKKSISHAMYRHGSIASDSETSNVLNERSRSYVWMNKFLDDSRYLATLFEPDATPEVHLSSEEEGEWEKRQALRTHAASPYFKHFQRLLAVDLREPDVLKKHNLWIPMIKRGWRNTFSIDQEEEDSLYDGKVSPLFIDGNEYMTKDYDLYKGSTSIPSIFSEYRLPALVHHCAVELNGKVYILGGLMACHKHDDEAPSLRDFVVDGIKNLPPPLLSSVVNNPCMINNGRLYVMSAYSNSLRRPEVSGQIPPPLLCMKGSKLTERHIFFYGGFEIRTETNIGENGVFHLRKRAYMNNTGYILATMTFNFTRVELTAVPYKLVSYPTLAARFGHVQLSIPNNGNNTHNNSNGSYFNHQRHHENDENSDGSPASGFESTSSEANSPAVSVGSTPARLNNALHNSGVHSILIFGGYKQTGDDDYEALNDLWKIDVPVLVKGKRGYYKFGSTANATILPRSSPRDPWPSPRAFPADCVTNVRDNATKPDLLERLQENFFIDKSTFPAQDKSRPLFKSLPHARSEPDRSKILTRTKESGTSSTSSTTGSTNASTNPLLKQCLTSSSSHSAPTKPLQPRSKTQPNFEHKVLIMHGGSNKTDVCRDMWWYDIETETWSQITTHGKHEASKMIPIGVGLVGHSLVCVGGMAVFVGGLLQEDVDFLYHGVDYEDMRIPPQLAIGSDFINLFDLATQCLLGHTVIGDETNAYLRDDLEARLGVILSCGFTVIQFNGDILLFGGVVSRRFQTSGLNLRGAVLKCVLPSMKLAI</sequence>
<organism evidence="4 5">
    <name type="scientific">Zygosaccharomyces rouxii</name>
    <dbReference type="NCBI Taxonomy" id="4956"/>
    <lineage>
        <taxon>Eukaryota</taxon>
        <taxon>Fungi</taxon>
        <taxon>Dikarya</taxon>
        <taxon>Ascomycota</taxon>
        <taxon>Saccharomycotina</taxon>
        <taxon>Saccharomycetes</taxon>
        <taxon>Saccharomycetales</taxon>
        <taxon>Saccharomycetaceae</taxon>
        <taxon>Zygosaccharomyces</taxon>
    </lineage>
</organism>
<comment type="caution">
    <text evidence="4">The sequence shown here is derived from an EMBL/GenBank/DDBJ whole genome shotgun (WGS) entry which is preliminary data.</text>
</comment>
<feature type="compositionally biased region" description="Low complexity" evidence="3">
    <location>
        <begin position="426"/>
        <end position="441"/>
    </location>
</feature>
<dbReference type="PANTHER" id="PTHR46093">
    <property type="entry name" value="ACYL-COA-BINDING DOMAIN-CONTAINING PROTEIN 5"/>
    <property type="match status" value="1"/>
</dbReference>
<feature type="compositionally biased region" description="Basic and acidic residues" evidence="3">
    <location>
        <begin position="603"/>
        <end position="618"/>
    </location>
</feature>
<evidence type="ECO:0000256" key="3">
    <source>
        <dbReference type="SAM" id="MobiDB-lite"/>
    </source>
</evidence>
<dbReference type="SUPFAM" id="SSF50965">
    <property type="entry name" value="Galactose oxidase, central domain"/>
    <property type="match status" value="1"/>
</dbReference>
<keyword evidence="2" id="KW-0677">Repeat</keyword>
<evidence type="ECO:0000313" key="4">
    <source>
        <dbReference type="EMBL" id="GAV47727.1"/>
    </source>
</evidence>
<feature type="compositionally biased region" description="Polar residues" evidence="3">
    <location>
        <begin position="460"/>
        <end position="475"/>
    </location>
</feature>
<evidence type="ECO:0000256" key="1">
    <source>
        <dbReference type="ARBA" id="ARBA00022441"/>
    </source>
</evidence>
<feature type="region of interest" description="Disordered" evidence="3">
    <location>
        <begin position="592"/>
        <end position="665"/>
    </location>
</feature>
<protein>
    <recommendedName>
        <fullName evidence="6">Guanine nucleotide-binding protein subunit beta 1</fullName>
    </recommendedName>
</protein>
<proteinExistence type="predicted"/>
<dbReference type="Proteomes" id="UP000187013">
    <property type="component" value="Unassembled WGS sequence"/>
</dbReference>
<dbReference type="PANTHER" id="PTHR46093:SF18">
    <property type="entry name" value="FIBRONECTIN TYPE-III DOMAIN-CONTAINING PROTEIN"/>
    <property type="match status" value="1"/>
</dbReference>
<dbReference type="Gene3D" id="2.120.10.80">
    <property type="entry name" value="Kelch-type beta propeller"/>
    <property type="match status" value="1"/>
</dbReference>
<feature type="region of interest" description="Disordered" evidence="3">
    <location>
        <begin position="425"/>
        <end position="475"/>
    </location>
</feature>
<dbReference type="OrthoDB" id="10251809at2759"/>
<feature type="compositionally biased region" description="Low complexity" evidence="3">
    <location>
        <begin position="619"/>
        <end position="636"/>
    </location>
</feature>
<evidence type="ECO:0008006" key="6">
    <source>
        <dbReference type="Google" id="ProtNLM"/>
    </source>
</evidence>
<evidence type="ECO:0000313" key="5">
    <source>
        <dbReference type="Proteomes" id="UP000187013"/>
    </source>
</evidence>
<evidence type="ECO:0000256" key="2">
    <source>
        <dbReference type="ARBA" id="ARBA00022737"/>
    </source>
</evidence>
<dbReference type="AlphaFoldDB" id="A0A1Q2ZW95"/>
<feature type="compositionally biased region" description="Polar residues" evidence="3">
    <location>
        <begin position="642"/>
        <end position="651"/>
    </location>
</feature>
<accession>A0A1Q2ZW95</accession>
<name>A0A1Q2ZW95_ZYGRO</name>